<dbReference type="InterPro" id="IPR050749">
    <property type="entry name" value="Glycosyl_Hydrolase_47"/>
</dbReference>
<dbReference type="PRINTS" id="PR00747">
    <property type="entry name" value="GLYHDRLASE47"/>
</dbReference>
<evidence type="ECO:0000256" key="6">
    <source>
        <dbReference type="ARBA" id="ARBA00023157"/>
    </source>
</evidence>
<evidence type="ECO:0000256" key="12">
    <source>
        <dbReference type="PIRSR" id="PIRSR601382-2"/>
    </source>
</evidence>
<evidence type="ECO:0000256" key="9">
    <source>
        <dbReference type="ARBA" id="ARBA00047669"/>
    </source>
</evidence>
<evidence type="ECO:0000256" key="10">
    <source>
        <dbReference type="ARBA" id="ARBA00048605"/>
    </source>
</evidence>
<proteinExistence type="inferred from homology"/>
<keyword evidence="8 14" id="KW-0326">Glycosidase</keyword>
<dbReference type="Pfam" id="PF01532">
    <property type="entry name" value="Glyco_hydro_47"/>
    <property type="match status" value="1"/>
</dbReference>
<feature type="region of interest" description="Disordered" evidence="15">
    <location>
        <begin position="1"/>
        <end position="53"/>
    </location>
</feature>
<comment type="catalytic activity">
    <reaction evidence="9">
        <text>N(4)-(alpha-D-Man-(1-&gt;2)-alpha-D-Man-(1-&gt;2)-alpha-D-Man-(1-&gt;3)-[alpha-D-Man-(1-&gt;3)-[alpha-D-Man-(1-&gt;2)-alpha-D-Man-(1-&gt;6)]-alpha-D-Man-(1-&gt;6)]-beta-D-Man-(1-&gt;4)-beta-D-GlcNAc-(1-&gt;4)-beta-D-GlcNAc)-L-asparaginyl-[protein] (N-glucan mannose isomer 8A1,2,3B1,3) + 3 H2O = N(4)-(alpha-D-Man-(1-&gt;3)-[alpha-D-Man-(1-&gt;3)-[alpha-D-Man-(1-&gt;6)]-alpha-D-Man-(1-&gt;6)]-beta-D-Man-(1-&gt;4)-beta-D-GlcNAc-(1-&gt;4)-beta-D-GlcNAc)-L-asparaginyl-[protein] (N-glucan mannose isomer 5A1,2) + 3 beta-D-mannose</text>
        <dbReference type="Rhea" id="RHEA:56028"/>
        <dbReference type="Rhea" id="RHEA-COMP:14358"/>
        <dbReference type="Rhea" id="RHEA-COMP:14367"/>
        <dbReference type="ChEBI" id="CHEBI:15377"/>
        <dbReference type="ChEBI" id="CHEBI:28563"/>
        <dbReference type="ChEBI" id="CHEBI:59087"/>
        <dbReference type="ChEBI" id="CHEBI:60628"/>
        <dbReference type="EC" id="3.2.1.113"/>
    </reaction>
</comment>
<dbReference type="PANTHER" id="PTHR11742:SF101">
    <property type="entry name" value="MANNOSYL-OLIGOSACCHARIDE ALPHA-1,2-MANNOSIDASE 1B"/>
    <property type="match status" value="1"/>
</dbReference>
<evidence type="ECO:0000256" key="2">
    <source>
        <dbReference type="ARBA" id="ARBA00004922"/>
    </source>
</evidence>
<evidence type="ECO:0000256" key="4">
    <source>
        <dbReference type="ARBA" id="ARBA00022729"/>
    </source>
</evidence>
<evidence type="ECO:0000256" key="5">
    <source>
        <dbReference type="ARBA" id="ARBA00022801"/>
    </source>
</evidence>
<feature type="disulfide bond" evidence="13">
    <location>
        <begin position="1168"/>
        <end position="1197"/>
    </location>
</feature>
<dbReference type="Gene3D" id="1.50.10.10">
    <property type="match status" value="1"/>
</dbReference>
<dbReference type="GO" id="GO:0036503">
    <property type="term" value="P:ERAD pathway"/>
    <property type="evidence" value="ECO:0007669"/>
    <property type="project" value="UniProtKB-ARBA"/>
</dbReference>
<dbReference type="EMBL" id="JAFIQS010000006">
    <property type="protein sequence ID" value="KAG5168167.1"/>
    <property type="molecule type" value="Genomic_DNA"/>
</dbReference>
<accession>A0A8H8CIX9</accession>
<comment type="caution">
    <text evidence="16">The sequence shown here is derived from an EMBL/GenBank/DDBJ whole genome shotgun (WGS) entry which is preliminary data.</text>
</comment>
<organism evidence="16">
    <name type="scientific">Psilocybe cubensis</name>
    <name type="common">Psychedelic mushroom</name>
    <name type="synonym">Stropharia cubensis</name>
    <dbReference type="NCBI Taxonomy" id="181762"/>
    <lineage>
        <taxon>Eukaryota</taxon>
        <taxon>Fungi</taxon>
        <taxon>Dikarya</taxon>
        <taxon>Basidiomycota</taxon>
        <taxon>Agaricomycotina</taxon>
        <taxon>Agaricomycetes</taxon>
        <taxon>Agaricomycetidae</taxon>
        <taxon>Agaricales</taxon>
        <taxon>Agaricineae</taxon>
        <taxon>Strophariaceae</taxon>
        <taxon>Psilocybe</taxon>
    </lineage>
</organism>
<evidence type="ECO:0000256" key="13">
    <source>
        <dbReference type="PIRSR" id="PIRSR601382-3"/>
    </source>
</evidence>
<evidence type="ECO:0000313" key="16">
    <source>
        <dbReference type="EMBL" id="KAG5168167.1"/>
    </source>
</evidence>
<keyword evidence="12" id="KW-0106">Calcium</keyword>
<name>A0A8H8CIX9_PSICU</name>
<evidence type="ECO:0000256" key="8">
    <source>
        <dbReference type="ARBA" id="ARBA00023295"/>
    </source>
</evidence>
<feature type="active site" description="Proton donor" evidence="11">
    <location>
        <position position="1211"/>
    </location>
</feature>
<feature type="region of interest" description="Disordered" evidence="15">
    <location>
        <begin position="70"/>
        <end position="93"/>
    </location>
</feature>
<comment type="pathway">
    <text evidence="2">Protein modification; protein glycosylation.</text>
</comment>
<keyword evidence="4" id="KW-0732">Signal</keyword>
<dbReference type="GO" id="GO:0005975">
    <property type="term" value="P:carbohydrate metabolic process"/>
    <property type="evidence" value="ECO:0007669"/>
    <property type="project" value="InterPro"/>
</dbReference>
<dbReference type="EC" id="3.2.1.-" evidence="14"/>
<sequence>MNTSPVQCDTQPLLPSNTEVNPVPETSTSASGAAIGKRKERDEGEHGTRSDYEWIADTNVTIWKGEESVLEHTSDATPSSSSTNPNVEDSDTSVVKCEVHIPKKPRLDAAAVSAQTAQLFEPGGSLASKTDPSSSLESKPCGILSLPLELLAEIMILTGSPQHVLATARTSKTLCDTLLSPDAEFIWREARKGSGCVFEVQNSMFVHLGKETFSLPEPPKQFFGEPAYAAFVFDSGNCEACGNETAMLYQSFALRFRLCKKQSCLSSRSLKPVRRGDNNIVDPATAIIPTNEASSLDDKVSYNSGSIWPNTTRSYCRPAAWEEAVRFHSTYSSRDNYNEMYRRRQERNLEWMKLCVQLYNWNRARTLIFKRNVESNENTTKILASKYGWERGELLNTDFGHYLRYKNKVIERINEIDVRVLRDNIESRLLALTEKRDRRNGEVALMNGRKDVEKAYQHLRSSKEYPYLPSLATFRKLPVVAMLQSAETPSSTGTVFDSLTKDKTVKDLLISQLKKWVDSAKSDFGVILGFPKNWKTASKNILHPVERVTARFLCTRCPRLDTKYRPDESLDFAGACLHECFVGNAKHARLRTGKKSVWDSKNFVKDDKAINVLKKAVSALGFAEDRDGGNYLLQVGFALVCTSCDPSMVLDSRSIIGHSHRHEDMQCSFTTPLDDIVGYMGGFPYEYGLVKKLLVPTTPPPIIKQEIDKKNYGCRHCLRDKQVKAAALAAAASTNDDATANGAAPGIPAAAIHPTSASANLAAMRGPQIQLSALVYRPHDLGVEGPHDKPPPLTNFNGMRSHLKSKEENRFGTPPRRLLKETFADCLALSENFVVSPPTIPVNRIANLTMVAYHTFIFALGAFLSLPQDVCANYVQKQGLVAPPQASQYKDAVKAMFTDSYSVYKQYAWGHDDVSPISKSFRDGRNGWGASIVDAMTTMKIMDLDDLFLEAVEFASNIDFSESNTEDTVSVFESTIRYIGGLLSSYELSGKQYPALVNKAKQLADKLSFAWVGTNDIPFGHIDFSNDTPQNEVTNIAEAGTLTLEWAVLSKYVGDDKYRKLAEKSARHIVQGPAPLPGLPGQGVDPASGLPVGKYVTWGGGSDSYFEYLIKYPRLNNTLDALFVDSWRTAVDSSIHTLLKRSTVGNYTYLADYDDNGNIVHISSHLACFHGGNWLLGGRLLKNQTLVDIGLDLVDACWNTYTSTSTGIGPEVFAFRSADGGYTGGNPMTLSQSTFYQEHGFYTTVADYVLRPEVLESNFYAWRVTGDSKYVDRAIAAVQSFQKYLKVPGNGVTGYAGLMDVNDSSSDRVDDTESFWFAEVLKYLYLTLDDPSKISLDKYVFNTEAHPFEVPAAADTYGSGGYVPHNPPTQTAPGTLPLVSSLPAIPKLTDYGLLNAVANGIAAIL</sequence>
<evidence type="ECO:0000256" key="1">
    <source>
        <dbReference type="ARBA" id="ARBA00001913"/>
    </source>
</evidence>
<dbReference type="FunFam" id="1.50.10.10:FF:000047">
    <property type="entry name" value="Mannosyl-oligosaccharide alpha-1,2-mannosidase"/>
    <property type="match status" value="1"/>
</dbReference>
<comment type="cofactor">
    <cofactor evidence="1 12">
        <name>Ca(2+)</name>
        <dbReference type="ChEBI" id="CHEBI:29108"/>
    </cofactor>
</comment>
<feature type="active site" evidence="11">
    <location>
        <position position="1253"/>
    </location>
</feature>
<dbReference type="GO" id="GO:0016020">
    <property type="term" value="C:membrane"/>
    <property type="evidence" value="ECO:0007669"/>
    <property type="project" value="InterPro"/>
</dbReference>
<keyword evidence="6 13" id="KW-1015">Disulfide bond</keyword>
<dbReference type="InterPro" id="IPR036026">
    <property type="entry name" value="Seven-hairpin_glycosidases"/>
</dbReference>
<keyword evidence="7" id="KW-0325">Glycoprotein</keyword>
<evidence type="ECO:0000256" key="15">
    <source>
        <dbReference type="SAM" id="MobiDB-lite"/>
    </source>
</evidence>
<dbReference type="GO" id="GO:0005783">
    <property type="term" value="C:endoplasmic reticulum"/>
    <property type="evidence" value="ECO:0007669"/>
    <property type="project" value="TreeGrafter"/>
</dbReference>
<dbReference type="InterPro" id="IPR001382">
    <property type="entry name" value="Glyco_hydro_47"/>
</dbReference>
<evidence type="ECO:0000256" key="14">
    <source>
        <dbReference type="RuleBase" id="RU361193"/>
    </source>
</evidence>
<evidence type="ECO:0000256" key="11">
    <source>
        <dbReference type="PIRSR" id="PIRSR601382-1"/>
    </source>
</evidence>
<reference evidence="16" key="1">
    <citation type="submission" date="2021-02" db="EMBL/GenBank/DDBJ databases">
        <title>Psilocybe cubensis genome.</title>
        <authorList>
            <person name="Mckernan K.J."/>
            <person name="Crawford S."/>
            <person name="Trippe A."/>
            <person name="Kane L.T."/>
            <person name="Mclaughlin S."/>
        </authorList>
    </citation>
    <scope>NUCLEOTIDE SEQUENCE [LARGE SCALE GENOMIC DNA]</scope>
    <source>
        <strain evidence="16">MGC-MH-2018</strain>
    </source>
</reference>
<keyword evidence="12" id="KW-0479">Metal-binding</keyword>
<feature type="compositionally biased region" description="Polar residues" evidence="15">
    <location>
        <begin position="75"/>
        <end position="87"/>
    </location>
</feature>
<feature type="active site" description="Proton donor" evidence="11">
    <location>
        <position position="973"/>
    </location>
</feature>
<feature type="active site" evidence="11">
    <location>
        <position position="1103"/>
    </location>
</feature>
<evidence type="ECO:0000256" key="3">
    <source>
        <dbReference type="ARBA" id="ARBA00007658"/>
    </source>
</evidence>
<comment type="catalytic activity">
    <reaction evidence="10">
        <text>N(4)-(alpha-D-Man-(1-&gt;2)-alpha-D-Man-(1-&gt;2)-alpha-D-Man-(1-&gt;3)-[alpha-D-Man-(1-&gt;2)-alpha-D-Man-(1-&gt;3)-[alpha-D-Man-(1-&gt;2)-alpha-D-Man-(1-&gt;6)]-alpha-D-Man-(1-&gt;6)]-beta-D-Man-(1-&gt;4)-beta-D-GlcNAc-(1-&gt;4)-beta-D-GlcNAc)-L-asparaginyl-[protein] (N-glucan mannose isomer 9A1,2,3B1,2,3) + 4 H2O = N(4)-(alpha-D-Man-(1-&gt;3)-[alpha-D-Man-(1-&gt;3)-[alpha-D-Man-(1-&gt;6)]-alpha-D-Man-(1-&gt;6)]-beta-D-Man-(1-&gt;4)-beta-D-GlcNAc-(1-&gt;4)-beta-D-GlcNAc)-L-asparaginyl-[protein] (N-glucan mannose isomer 5A1,2) + 4 beta-D-mannose</text>
        <dbReference type="Rhea" id="RHEA:56008"/>
        <dbReference type="Rhea" id="RHEA-COMP:14356"/>
        <dbReference type="Rhea" id="RHEA-COMP:14367"/>
        <dbReference type="ChEBI" id="CHEBI:15377"/>
        <dbReference type="ChEBI" id="CHEBI:28563"/>
        <dbReference type="ChEBI" id="CHEBI:59087"/>
        <dbReference type="ChEBI" id="CHEBI:139493"/>
        <dbReference type="EC" id="3.2.1.113"/>
    </reaction>
</comment>
<dbReference type="GO" id="GO:0004571">
    <property type="term" value="F:mannosyl-oligosaccharide 1,2-alpha-mannosidase activity"/>
    <property type="evidence" value="ECO:0007669"/>
    <property type="project" value="UniProtKB-EC"/>
</dbReference>
<dbReference type="SUPFAM" id="SSF48225">
    <property type="entry name" value="Seven-hairpin glycosidases"/>
    <property type="match status" value="1"/>
</dbReference>
<dbReference type="InterPro" id="IPR012341">
    <property type="entry name" value="6hp_glycosidase-like_sf"/>
</dbReference>
<keyword evidence="5 14" id="KW-0378">Hydrolase</keyword>
<feature type="compositionally biased region" description="Polar residues" evidence="15">
    <location>
        <begin position="1"/>
        <end position="31"/>
    </location>
</feature>
<dbReference type="PANTHER" id="PTHR11742">
    <property type="entry name" value="MANNOSYL-OLIGOSACCHARIDE ALPHA-1,2-MANNOSIDASE-RELATED"/>
    <property type="match status" value="1"/>
</dbReference>
<feature type="binding site" evidence="12">
    <location>
        <position position="1343"/>
    </location>
    <ligand>
        <name>Ca(2+)</name>
        <dbReference type="ChEBI" id="CHEBI:29108"/>
    </ligand>
</feature>
<dbReference type="OrthoDB" id="8118055at2759"/>
<protein>
    <recommendedName>
        <fullName evidence="14">alpha-1,2-Mannosidase</fullName>
        <ecNumber evidence="14">3.2.1.-</ecNumber>
    </recommendedName>
</protein>
<dbReference type="GO" id="GO:0005509">
    <property type="term" value="F:calcium ion binding"/>
    <property type="evidence" value="ECO:0007669"/>
    <property type="project" value="InterPro"/>
</dbReference>
<feature type="compositionally biased region" description="Basic and acidic residues" evidence="15">
    <location>
        <begin position="37"/>
        <end position="52"/>
    </location>
</feature>
<gene>
    <name evidence="16" type="ORF">JR316_006760</name>
</gene>
<evidence type="ECO:0000256" key="7">
    <source>
        <dbReference type="ARBA" id="ARBA00023180"/>
    </source>
</evidence>
<comment type="similarity">
    <text evidence="3 14">Belongs to the glycosyl hydrolase 47 family.</text>
</comment>